<sequence>MIRKMMFAAALTAATLAPLTVQAQNVTLTGAGSTFAAPLYSKWAAEYKKSHPNVEINYQAIGSGGGIRQVSTGTVDFGGTDGPMNDAQLADAKNKLHTDILHFPTALGAAVPIYNVAGVASDLKFTQDALAGIFLGKITKWNDKYIQDANPGVKLPAANILVVHRSDGSGTTYTWADFLSKVSPEWKSRVGVNSSLSWPVGLGGKGNDGVAGLVKQTPNSIGYVELVYAVQNKISYGEVRNSSGKFVKAGLASVSAAAAGAVKNMPADFRVSITDAPNAEAYPISTFTWMLIPRNMNDKNKAAVLKDFLKWSLTTGQNECEALTYAKLPKEVVTKEAVAIGTLQY</sequence>
<dbReference type="Gene3D" id="3.40.190.10">
    <property type="entry name" value="Periplasmic binding protein-like II"/>
    <property type="match status" value="2"/>
</dbReference>
<name>A0A1I6L918_9BACT</name>
<keyword evidence="7" id="KW-0732">Signal</keyword>
<dbReference type="RefSeq" id="WP_245781630.1">
    <property type="nucleotide sequence ID" value="NZ_FOZL01000001.1"/>
</dbReference>
<keyword evidence="4 6" id="KW-0813">Transport</keyword>
<dbReference type="PANTHER" id="PTHR42996">
    <property type="entry name" value="PHOSPHATE-BINDING PROTEIN PSTS"/>
    <property type="match status" value="1"/>
</dbReference>
<dbReference type="NCBIfam" id="TIGR00975">
    <property type="entry name" value="3a0107s03"/>
    <property type="match status" value="1"/>
</dbReference>
<dbReference type="GO" id="GO:0043190">
    <property type="term" value="C:ATP-binding cassette (ABC) transporter complex"/>
    <property type="evidence" value="ECO:0007669"/>
    <property type="project" value="InterPro"/>
</dbReference>
<dbReference type="STRING" id="474950.SAMN05421771_0437"/>
<comment type="function">
    <text evidence="1">Part of the ABC transporter complex PstSACB involved in phosphate import.</text>
</comment>
<evidence type="ECO:0000256" key="3">
    <source>
        <dbReference type="ARBA" id="ARBA00011529"/>
    </source>
</evidence>
<keyword evidence="5 6" id="KW-0592">Phosphate transport</keyword>
<evidence type="ECO:0000313" key="9">
    <source>
        <dbReference type="EMBL" id="SFR99981.1"/>
    </source>
</evidence>
<protein>
    <recommendedName>
        <fullName evidence="6">Phosphate-binding protein</fullName>
    </recommendedName>
</protein>
<dbReference type="AlphaFoldDB" id="A0A1I6L918"/>
<dbReference type="Pfam" id="PF12849">
    <property type="entry name" value="PBP_like_2"/>
    <property type="match status" value="1"/>
</dbReference>
<dbReference type="GO" id="GO:0035435">
    <property type="term" value="P:phosphate ion transmembrane transport"/>
    <property type="evidence" value="ECO:0007669"/>
    <property type="project" value="InterPro"/>
</dbReference>
<feature type="domain" description="PBP" evidence="8">
    <location>
        <begin position="23"/>
        <end position="313"/>
    </location>
</feature>
<dbReference type="CDD" id="cd13565">
    <property type="entry name" value="PBP2_PstS"/>
    <property type="match status" value="1"/>
</dbReference>
<keyword evidence="10" id="KW-1185">Reference proteome</keyword>
<dbReference type="PIRSF" id="PIRSF002756">
    <property type="entry name" value="PstS"/>
    <property type="match status" value="1"/>
</dbReference>
<dbReference type="InterPro" id="IPR050962">
    <property type="entry name" value="Phosphate-bind_PstS"/>
</dbReference>
<dbReference type="Proteomes" id="UP000199024">
    <property type="component" value="Unassembled WGS sequence"/>
</dbReference>
<accession>A0A1I6L918</accession>
<evidence type="ECO:0000256" key="6">
    <source>
        <dbReference type="PIRNR" id="PIRNR002756"/>
    </source>
</evidence>
<proteinExistence type="inferred from homology"/>
<evidence type="ECO:0000256" key="5">
    <source>
        <dbReference type="ARBA" id="ARBA00022592"/>
    </source>
</evidence>
<dbReference type="InterPro" id="IPR005673">
    <property type="entry name" value="ABC_phos-bd_PstS"/>
</dbReference>
<dbReference type="PANTHER" id="PTHR42996:SF1">
    <property type="entry name" value="PHOSPHATE-BINDING PROTEIN PSTS"/>
    <property type="match status" value="1"/>
</dbReference>
<dbReference type="EMBL" id="FOZL01000001">
    <property type="protein sequence ID" value="SFR99981.1"/>
    <property type="molecule type" value="Genomic_DNA"/>
</dbReference>
<comment type="subunit">
    <text evidence="3">The complex is composed of two ATP-binding proteins (PstB), two transmembrane proteins (PstC and PstA) and a solute-binding protein (PstS).</text>
</comment>
<evidence type="ECO:0000259" key="8">
    <source>
        <dbReference type="Pfam" id="PF12849"/>
    </source>
</evidence>
<feature type="chain" id="PRO_5011516358" description="Phosphate-binding protein" evidence="7">
    <location>
        <begin position="24"/>
        <end position="345"/>
    </location>
</feature>
<dbReference type="GO" id="GO:0042301">
    <property type="term" value="F:phosphate ion binding"/>
    <property type="evidence" value="ECO:0007669"/>
    <property type="project" value="InterPro"/>
</dbReference>
<evidence type="ECO:0000256" key="2">
    <source>
        <dbReference type="ARBA" id="ARBA00008725"/>
    </source>
</evidence>
<evidence type="ECO:0000256" key="7">
    <source>
        <dbReference type="SAM" id="SignalP"/>
    </source>
</evidence>
<evidence type="ECO:0000313" key="10">
    <source>
        <dbReference type="Proteomes" id="UP000199024"/>
    </source>
</evidence>
<gene>
    <name evidence="9" type="ORF">SAMN05421771_0437</name>
</gene>
<organism evidence="9 10">
    <name type="scientific">Granulicella pectinivorans</name>
    <dbReference type="NCBI Taxonomy" id="474950"/>
    <lineage>
        <taxon>Bacteria</taxon>
        <taxon>Pseudomonadati</taxon>
        <taxon>Acidobacteriota</taxon>
        <taxon>Terriglobia</taxon>
        <taxon>Terriglobales</taxon>
        <taxon>Acidobacteriaceae</taxon>
        <taxon>Granulicella</taxon>
    </lineage>
</organism>
<evidence type="ECO:0000256" key="4">
    <source>
        <dbReference type="ARBA" id="ARBA00022448"/>
    </source>
</evidence>
<comment type="similarity">
    <text evidence="2 6">Belongs to the PstS family.</text>
</comment>
<evidence type="ECO:0000256" key="1">
    <source>
        <dbReference type="ARBA" id="ARBA00002841"/>
    </source>
</evidence>
<dbReference type="InterPro" id="IPR024370">
    <property type="entry name" value="PBP_domain"/>
</dbReference>
<reference evidence="9 10" key="1">
    <citation type="submission" date="2016-10" db="EMBL/GenBank/DDBJ databases">
        <authorList>
            <person name="de Groot N.N."/>
        </authorList>
    </citation>
    <scope>NUCLEOTIDE SEQUENCE [LARGE SCALE GENOMIC DNA]</scope>
    <source>
        <strain evidence="9 10">DSM 21001</strain>
    </source>
</reference>
<dbReference type="SUPFAM" id="SSF53850">
    <property type="entry name" value="Periplasmic binding protein-like II"/>
    <property type="match status" value="1"/>
</dbReference>
<feature type="signal peptide" evidence="7">
    <location>
        <begin position="1"/>
        <end position="23"/>
    </location>
</feature>